<evidence type="ECO:0000313" key="2">
    <source>
        <dbReference type="EMBL" id="KAK0628428.1"/>
    </source>
</evidence>
<gene>
    <name evidence="2" type="ORF">B0T17DRAFT_490186</name>
</gene>
<comment type="caution">
    <text evidence="2">The sequence shown here is derived from an EMBL/GenBank/DDBJ whole genome shotgun (WGS) entry which is preliminary data.</text>
</comment>
<feature type="region of interest" description="Disordered" evidence="1">
    <location>
        <begin position="300"/>
        <end position="337"/>
    </location>
</feature>
<feature type="compositionally biased region" description="Acidic residues" evidence="1">
    <location>
        <begin position="142"/>
        <end position="153"/>
    </location>
</feature>
<keyword evidence="3" id="KW-1185">Reference proteome</keyword>
<feature type="compositionally biased region" description="Polar residues" evidence="1">
    <location>
        <begin position="233"/>
        <end position="242"/>
    </location>
</feature>
<evidence type="ECO:0000256" key="1">
    <source>
        <dbReference type="SAM" id="MobiDB-lite"/>
    </source>
</evidence>
<accession>A0AA39X6Z3</accession>
<feature type="compositionally biased region" description="Low complexity" evidence="1">
    <location>
        <begin position="13"/>
        <end position="40"/>
    </location>
</feature>
<feature type="compositionally biased region" description="Basic residues" evidence="1">
    <location>
        <begin position="221"/>
        <end position="231"/>
    </location>
</feature>
<reference evidence="2" key="1">
    <citation type="submission" date="2023-06" db="EMBL/GenBank/DDBJ databases">
        <title>Genome-scale phylogeny and comparative genomics of the fungal order Sordariales.</title>
        <authorList>
            <consortium name="Lawrence Berkeley National Laboratory"/>
            <person name="Hensen N."/>
            <person name="Bonometti L."/>
            <person name="Westerberg I."/>
            <person name="Brannstrom I.O."/>
            <person name="Guillou S."/>
            <person name="Cros-Aarteil S."/>
            <person name="Calhoun S."/>
            <person name="Haridas S."/>
            <person name="Kuo A."/>
            <person name="Mondo S."/>
            <person name="Pangilinan J."/>
            <person name="Riley R."/>
            <person name="LaButti K."/>
            <person name="Andreopoulos B."/>
            <person name="Lipzen A."/>
            <person name="Chen C."/>
            <person name="Yanf M."/>
            <person name="Daum C."/>
            <person name="Ng V."/>
            <person name="Clum A."/>
            <person name="Steindorff A."/>
            <person name="Ohm R."/>
            <person name="Martin F."/>
            <person name="Silar P."/>
            <person name="Natvig D."/>
            <person name="Lalanne C."/>
            <person name="Gautier V."/>
            <person name="Ament-velasquez S.L."/>
            <person name="Kruys A."/>
            <person name="Hutchinson M.I."/>
            <person name="Powell A.J."/>
            <person name="Barry K."/>
            <person name="Miller A.N."/>
            <person name="Grigoriev I.V."/>
            <person name="Debuchy R."/>
            <person name="Gladieux P."/>
            <person name="Thoren M.H."/>
            <person name="Johannesson H."/>
        </authorList>
    </citation>
    <scope>NUCLEOTIDE SEQUENCE</scope>
    <source>
        <strain evidence="2">SMH3391-2</strain>
    </source>
</reference>
<dbReference type="InterPro" id="IPR037830">
    <property type="entry name" value="ZZZ3"/>
</dbReference>
<proteinExistence type="predicted"/>
<protein>
    <submittedName>
        <fullName evidence="2">Uncharacterized protein</fullName>
    </submittedName>
</protein>
<organism evidence="2 3">
    <name type="scientific">Bombardia bombarda</name>
    <dbReference type="NCBI Taxonomy" id="252184"/>
    <lineage>
        <taxon>Eukaryota</taxon>
        <taxon>Fungi</taxon>
        <taxon>Dikarya</taxon>
        <taxon>Ascomycota</taxon>
        <taxon>Pezizomycotina</taxon>
        <taxon>Sordariomycetes</taxon>
        <taxon>Sordariomycetidae</taxon>
        <taxon>Sordariales</taxon>
        <taxon>Lasiosphaeriaceae</taxon>
        <taxon>Bombardia</taxon>
    </lineage>
</organism>
<dbReference type="EMBL" id="JAULSR010000002">
    <property type="protein sequence ID" value="KAK0628428.1"/>
    <property type="molecule type" value="Genomic_DNA"/>
</dbReference>
<feature type="region of interest" description="Disordered" evidence="1">
    <location>
        <begin position="129"/>
        <end position="248"/>
    </location>
</feature>
<dbReference type="AlphaFoldDB" id="A0AA39X6Z3"/>
<feature type="compositionally biased region" description="Low complexity" evidence="1">
    <location>
        <begin position="154"/>
        <end position="165"/>
    </location>
</feature>
<feature type="region of interest" description="Disordered" evidence="1">
    <location>
        <begin position="1"/>
        <end position="59"/>
    </location>
</feature>
<dbReference type="Proteomes" id="UP001174934">
    <property type="component" value="Unassembled WGS sequence"/>
</dbReference>
<dbReference type="PANTHER" id="PTHR22705:SF0">
    <property type="entry name" value="ZZ-TYPE ZINC FINGER-CONTAINING PROTEIN 3"/>
    <property type="match status" value="1"/>
</dbReference>
<sequence length="337" mass="35500">MQQLPEGVPPLPTSNTLLSSHSSSKGATTTNNHNNTNTNTIPSFAQGRPTFTHPSHPDQVATAQLPPAEPIAFDDNPDVLALKSAISILQLQRARATADMQALSRAKAAAVADPSAFVADLAAGRVGMGGDPLFPSSSNNNPDDDDDDDDDMDTSSSDSDGSSSGDEQDQEELEQGSAIGPETLPPRNENDKDGDTYMGDNSSASKSTPTQKGNENIPSSTKKRRKNKHHNNTQPSAATASWRTLPKPQTVVRCPPVNWAQYGVVGESLDKLHAEQVAAPTLGVPATLGPGAKYQFKANGATAPRDHQNARLVGIAAPYTPGKDKIDRKNKGGGGRR</sequence>
<feature type="compositionally biased region" description="Polar residues" evidence="1">
    <location>
        <begin position="199"/>
        <end position="220"/>
    </location>
</feature>
<dbReference type="PANTHER" id="PTHR22705">
    <property type="entry name" value="ZINC FINGER, ZZ DOMAIN CONTAINING 3"/>
    <property type="match status" value="1"/>
</dbReference>
<evidence type="ECO:0000313" key="3">
    <source>
        <dbReference type="Proteomes" id="UP001174934"/>
    </source>
</evidence>
<name>A0AA39X6Z3_9PEZI</name>